<reference evidence="1 2" key="1">
    <citation type="journal article" date="2008" name="Nature">
        <title>The genome of Laccaria bicolor provides insights into mycorrhizal symbiosis.</title>
        <authorList>
            <person name="Martin F."/>
            <person name="Aerts A."/>
            <person name="Ahren D."/>
            <person name="Brun A."/>
            <person name="Danchin E.G.J."/>
            <person name="Duchaussoy F."/>
            <person name="Gibon J."/>
            <person name="Kohler A."/>
            <person name="Lindquist E."/>
            <person name="Pereda V."/>
            <person name="Salamov A."/>
            <person name="Shapiro H.J."/>
            <person name="Wuyts J."/>
            <person name="Blaudez D."/>
            <person name="Buee M."/>
            <person name="Brokstein P."/>
            <person name="Canbaeck B."/>
            <person name="Cohen D."/>
            <person name="Courty P.E."/>
            <person name="Coutinho P.M."/>
            <person name="Delaruelle C."/>
            <person name="Detter J.C."/>
            <person name="Deveau A."/>
            <person name="DiFazio S."/>
            <person name="Duplessis S."/>
            <person name="Fraissinet-Tachet L."/>
            <person name="Lucic E."/>
            <person name="Frey-Klett P."/>
            <person name="Fourrey C."/>
            <person name="Feussner I."/>
            <person name="Gay G."/>
            <person name="Grimwood J."/>
            <person name="Hoegger P.J."/>
            <person name="Jain P."/>
            <person name="Kilaru S."/>
            <person name="Labbe J."/>
            <person name="Lin Y.C."/>
            <person name="Legue V."/>
            <person name="Le Tacon F."/>
            <person name="Marmeisse R."/>
            <person name="Melayah D."/>
            <person name="Montanini B."/>
            <person name="Muratet M."/>
            <person name="Nehls U."/>
            <person name="Niculita-Hirzel H."/>
            <person name="Oudot-Le Secq M.P."/>
            <person name="Peter M."/>
            <person name="Quesneville H."/>
            <person name="Rajashekar B."/>
            <person name="Reich M."/>
            <person name="Rouhier N."/>
            <person name="Schmutz J."/>
            <person name="Yin T."/>
            <person name="Chalot M."/>
            <person name="Henrissat B."/>
            <person name="Kuees U."/>
            <person name="Lucas S."/>
            <person name="Van de Peer Y."/>
            <person name="Podila G.K."/>
            <person name="Polle A."/>
            <person name="Pukkila P.J."/>
            <person name="Richardson P.M."/>
            <person name="Rouze P."/>
            <person name="Sanders I.R."/>
            <person name="Stajich J.E."/>
            <person name="Tunlid A."/>
            <person name="Tuskan G."/>
            <person name="Grigoriev I.V."/>
        </authorList>
    </citation>
    <scope>NUCLEOTIDE SEQUENCE [LARGE SCALE GENOMIC DNA]</scope>
    <source>
        <strain evidence="2">S238N-H82 / ATCC MYA-4686</strain>
    </source>
</reference>
<proteinExistence type="predicted"/>
<sequence length="58" mass="6780">MNRQKPSLGIELLTSIHWAQENLRAICGHLRTQVACQLRTERKYLRSLACRPIQLRAH</sequence>
<evidence type="ECO:0000313" key="2">
    <source>
        <dbReference type="Proteomes" id="UP000001194"/>
    </source>
</evidence>
<dbReference type="GeneID" id="6081965"/>
<dbReference type="AlphaFoldDB" id="B0DQG8"/>
<dbReference type="RefSeq" id="XP_001886248.1">
    <property type="nucleotide sequence ID" value="XM_001886213.1"/>
</dbReference>
<keyword evidence="2" id="KW-1185">Reference proteome</keyword>
<dbReference type="EMBL" id="DS547126">
    <property type="protein sequence ID" value="EDR03107.1"/>
    <property type="molecule type" value="Genomic_DNA"/>
</dbReference>
<gene>
    <name evidence="1" type="ORF">LACBIDRAFT_307577</name>
</gene>
<evidence type="ECO:0000313" key="1">
    <source>
        <dbReference type="EMBL" id="EDR03107.1"/>
    </source>
</evidence>
<organism evidence="2">
    <name type="scientific">Laccaria bicolor (strain S238N-H82 / ATCC MYA-4686)</name>
    <name type="common">Bicoloured deceiver</name>
    <name type="synonym">Laccaria laccata var. bicolor</name>
    <dbReference type="NCBI Taxonomy" id="486041"/>
    <lineage>
        <taxon>Eukaryota</taxon>
        <taxon>Fungi</taxon>
        <taxon>Dikarya</taxon>
        <taxon>Basidiomycota</taxon>
        <taxon>Agaricomycotina</taxon>
        <taxon>Agaricomycetes</taxon>
        <taxon>Agaricomycetidae</taxon>
        <taxon>Agaricales</taxon>
        <taxon>Agaricineae</taxon>
        <taxon>Hydnangiaceae</taxon>
        <taxon>Laccaria</taxon>
    </lineage>
</organism>
<dbReference type="KEGG" id="lbc:LACBIDRAFT_307577"/>
<accession>B0DQG8</accession>
<dbReference type="InParanoid" id="B0DQG8"/>
<name>B0DQG8_LACBS</name>
<protein>
    <submittedName>
        <fullName evidence="1">Predicted protein</fullName>
    </submittedName>
</protein>
<dbReference type="Proteomes" id="UP000001194">
    <property type="component" value="Unassembled WGS sequence"/>
</dbReference>
<dbReference type="HOGENOM" id="CLU_2979505_0_0_1"/>